<feature type="transmembrane region" description="Helical" evidence="5">
    <location>
        <begin position="376"/>
        <end position="395"/>
    </location>
</feature>
<feature type="transmembrane region" description="Helical" evidence="5">
    <location>
        <begin position="71"/>
        <end position="89"/>
    </location>
</feature>
<dbReference type="AlphaFoldDB" id="D4K792"/>
<dbReference type="InterPro" id="IPR051533">
    <property type="entry name" value="WaaL-like"/>
</dbReference>
<evidence type="ECO:0000313" key="8">
    <source>
        <dbReference type="Proteomes" id="UP000007059"/>
    </source>
</evidence>
<evidence type="ECO:0000256" key="5">
    <source>
        <dbReference type="SAM" id="Phobius"/>
    </source>
</evidence>
<proteinExistence type="predicted"/>
<sequence>MKINLNNKSFNYIAVYMTLFYAFVTRSILATLVFRNVAMNLVVYGIIYIGLTYAFLNSFDRSHGHLYAPRGLFTIILLAIIMFYEMGVSDSLSSVRYYAIALLLPFAMLPEMKDSKNGSIAFAIIGVFFSFGCFFNYFFLPLYRALVKPLFSAVALESINATEKMRGTANYVAGFTSQVGYTSFFIIVCIGAVFCFRKTVFKRASYPLLLFMVGGLLLTGKRGPIAFFVAAIMLVYFMEGYGREKLYRVFKIAGLLVAMFMALAFLAKFTGSDGIKKIYETFQELITSGSVDDAGRTQLHEQAIRYFIANPILGIGWTNFMKMFTLRNTHVHCIYLQLLCETGLVGFIAFVGFFAKRFVATLKQAQMVNRTGNAMDASWIRFSLYVQAYFLMYGITGNPLYDVEETILYFFAIGISYLPLIGNKQGD</sequence>
<dbReference type="GO" id="GO:0016020">
    <property type="term" value="C:membrane"/>
    <property type="evidence" value="ECO:0007669"/>
    <property type="project" value="UniProtKB-SubCell"/>
</dbReference>
<evidence type="ECO:0000313" key="7">
    <source>
        <dbReference type="EMBL" id="CBL00705.1"/>
    </source>
</evidence>
<dbReference type="PATRIC" id="fig|657322.3.peg.1638"/>
<keyword evidence="7" id="KW-0436">Ligase</keyword>
<gene>
    <name evidence="7" type="ORF">FPR_02610</name>
</gene>
<feature type="transmembrane region" description="Helical" evidence="5">
    <location>
        <begin position="119"/>
        <end position="140"/>
    </location>
</feature>
<dbReference type="EMBL" id="FP929046">
    <property type="protein sequence ID" value="CBL00705.1"/>
    <property type="molecule type" value="Genomic_DNA"/>
</dbReference>
<protein>
    <submittedName>
        <fullName evidence="7">O-Antigen ligase</fullName>
    </submittedName>
</protein>
<feature type="transmembrane region" description="Helical" evidence="5">
    <location>
        <begin position="208"/>
        <end position="237"/>
    </location>
</feature>
<keyword evidence="3 5" id="KW-1133">Transmembrane helix</keyword>
<organism evidence="7 8">
    <name type="scientific">Faecalibacterium prausnitzii SL3/3</name>
    <dbReference type="NCBI Taxonomy" id="657322"/>
    <lineage>
        <taxon>Bacteria</taxon>
        <taxon>Bacillati</taxon>
        <taxon>Bacillota</taxon>
        <taxon>Clostridia</taxon>
        <taxon>Eubacteriales</taxon>
        <taxon>Oscillospiraceae</taxon>
        <taxon>Faecalibacterium</taxon>
    </lineage>
</organism>
<dbReference type="Pfam" id="PF04932">
    <property type="entry name" value="Wzy_C"/>
    <property type="match status" value="1"/>
</dbReference>
<evidence type="ECO:0000256" key="1">
    <source>
        <dbReference type="ARBA" id="ARBA00004141"/>
    </source>
</evidence>
<feature type="transmembrane region" description="Helical" evidence="5">
    <location>
        <begin position="41"/>
        <end position="59"/>
    </location>
</feature>
<dbReference type="HOGENOM" id="CLU_642130_0_0_9"/>
<feature type="transmembrane region" description="Helical" evidence="5">
    <location>
        <begin position="249"/>
        <end position="267"/>
    </location>
</feature>
<feature type="transmembrane region" description="Helical" evidence="5">
    <location>
        <begin position="12"/>
        <end position="35"/>
    </location>
</feature>
<feature type="transmembrane region" description="Helical" evidence="5">
    <location>
        <begin position="334"/>
        <end position="355"/>
    </location>
</feature>
<reference evidence="7 8" key="1">
    <citation type="submission" date="2010-03" db="EMBL/GenBank/DDBJ databases">
        <title>The genome sequence of Faecalibacterium prausnitzii SL3/3.</title>
        <authorList>
            <consortium name="metaHIT consortium -- http://www.metahit.eu/"/>
            <person name="Pajon A."/>
            <person name="Turner K."/>
            <person name="Parkhill J."/>
            <person name="Duncan S."/>
            <person name="Flint H."/>
        </authorList>
    </citation>
    <scope>NUCLEOTIDE SEQUENCE [LARGE SCALE GENOMIC DNA]</scope>
    <source>
        <strain evidence="7 8">SL3/3</strain>
    </source>
</reference>
<dbReference type="Proteomes" id="UP000007059">
    <property type="component" value="Chromosome"/>
</dbReference>
<dbReference type="PANTHER" id="PTHR37422:SF13">
    <property type="entry name" value="LIPOPOLYSACCHARIDE BIOSYNTHESIS PROTEIN PA4999-RELATED"/>
    <property type="match status" value="1"/>
</dbReference>
<comment type="subcellular location">
    <subcellularLocation>
        <location evidence="1">Membrane</location>
        <topology evidence="1">Multi-pass membrane protein</topology>
    </subcellularLocation>
</comment>
<dbReference type="InterPro" id="IPR007016">
    <property type="entry name" value="O-antigen_ligase-rel_domated"/>
</dbReference>
<dbReference type="PANTHER" id="PTHR37422">
    <property type="entry name" value="TEICHURONIC ACID BIOSYNTHESIS PROTEIN TUAE"/>
    <property type="match status" value="1"/>
</dbReference>
<dbReference type="KEGG" id="fpa:FPR_02610"/>
<dbReference type="GO" id="GO:0016874">
    <property type="term" value="F:ligase activity"/>
    <property type="evidence" value="ECO:0007669"/>
    <property type="project" value="UniProtKB-KW"/>
</dbReference>
<feature type="transmembrane region" description="Helical" evidence="5">
    <location>
        <begin position="179"/>
        <end position="196"/>
    </location>
</feature>
<keyword evidence="4 5" id="KW-0472">Membrane</keyword>
<evidence type="ECO:0000259" key="6">
    <source>
        <dbReference type="Pfam" id="PF04932"/>
    </source>
</evidence>
<accession>D4K792</accession>
<reference evidence="7 8" key="2">
    <citation type="submission" date="2010-03" db="EMBL/GenBank/DDBJ databases">
        <authorList>
            <person name="Pajon A."/>
        </authorList>
    </citation>
    <scope>NUCLEOTIDE SEQUENCE [LARGE SCALE GENOMIC DNA]</scope>
    <source>
        <strain evidence="7 8">SL3/3</strain>
    </source>
</reference>
<feature type="domain" description="O-antigen ligase-related" evidence="6">
    <location>
        <begin position="208"/>
        <end position="351"/>
    </location>
</feature>
<evidence type="ECO:0000256" key="4">
    <source>
        <dbReference type="ARBA" id="ARBA00023136"/>
    </source>
</evidence>
<evidence type="ECO:0000256" key="3">
    <source>
        <dbReference type="ARBA" id="ARBA00022989"/>
    </source>
</evidence>
<name>D4K792_9FIRM</name>
<dbReference type="eggNOG" id="COG3307">
    <property type="taxonomic scope" value="Bacteria"/>
</dbReference>
<evidence type="ECO:0000256" key="2">
    <source>
        <dbReference type="ARBA" id="ARBA00022692"/>
    </source>
</evidence>
<keyword evidence="2 5" id="KW-0812">Transmembrane</keyword>
<feature type="transmembrane region" description="Helical" evidence="5">
    <location>
        <begin position="407"/>
        <end position="423"/>
    </location>
</feature>